<dbReference type="AlphaFoldDB" id="A0A2T9ZKY7"/>
<name>A0A2T9ZKY7_9FUNG</name>
<organism evidence="1 2">
    <name type="scientific">Smittium megazygosporum</name>
    <dbReference type="NCBI Taxonomy" id="133381"/>
    <lineage>
        <taxon>Eukaryota</taxon>
        <taxon>Fungi</taxon>
        <taxon>Fungi incertae sedis</taxon>
        <taxon>Zoopagomycota</taxon>
        <taxon>Kickxellomycotina</taxon>
        <taxon>Harpellomycetes</taxon>
        <taxon>Harpellales</taxon>
        <taxon>Legeriomycetaceae</taxon>
        <taxon>Smittium</taxon>
    </lineage>
</organism>
<reference evidence="1 2" key="1">
    <citation type="journal article" date="2018" name="MBio">
        <title>Comparative Genomics Reveals the Core Gene Toolbox for the Fungus-Insect Symbiosis.</title>
        <authorList>
            <person name="Wang Y."/>
            <person name="Stata M."/>
            <person name="Wang W."/>
            <person name="Stajich J.E."/>
            <person name="White M.M."/>
            <person name="Moncalvo J.M."/>
        </authorList>
    </citation>
    <scope>NUCLEOTIDE SEQUENCE [LARGE SCALE GENOMIC DNA]</scope>
    <source>
        <strain evidence="1 2">SC-DP-2</strain>
    </source>
</reference>
<dbReference type="OrthoDB" id="5519740at2759"/>
<protein>
    <recommendedName>
        <fullName evidence="3">YCII-related domain-containing protein</fullName>
    </recommendedName>
</protein>
<proteinExistence type="predicted"/>
<dbReference type="Proteomes" id="UP000245609">
    <property type="component" value="Unassembled WGS sequence"/>
</dbReference>
<evidence type="ECO:0000313" key="1">
    <source>
        <dbReference type="EMBL" id="PVV05222.1"/>
    </source>
</evidence>
<sequence length="121" mass="13732">MSMKFRSLLSRSFSTSSLLSRQTTNQFLVTVRDFSDPDCINRRLSVREAHLTEAKKNYANKLISKPGALVDDSGKMVGSMIIYNLDSKEEVLEALKKDVYTSSKVWDLSTAQIDQFKTPNF</sequence>
<evidence type="ECO:0008006" key="3">
    <source>
        <dbReference type="Google" id="ProtNLM"/>
    </source>
</evidence>
<dbReference type="PANTHER" id="PTHR33606">
    <property type="entry name" value="PROTEIN YCII"/>
    <property type="match status" value="1"/>
</dbReference>
<dbReference type="SUPFAM" id="SSF54909">
    <property type="entry name" value="Dimeric alpha+beta barrel"/>
    <property type="match status" value="1"/>
</dbReference>
<evidence type="ECO:0000313" key="2">
    <source>
        <dbReference type="Proteomes" id="UP000245609"/>
    </source>
</evidence>
<dbReference type="EMBL" id="MBFS01000026">
    <property type="protein sequence ID" value="PVV05222.1"/>
    <property type="molecule type" value="Genomic_DNA"/>
</dbReference>
<dbReference type="PANTHER" id="PTHR33606:SF3">
    <property type="entry name" value="PROTEIN YCII"/>
    <property type="match status" value="1"/>
</dbReference>
<dbReference type="InterPro" id="IPR051807">
    <property type="entry name" value="Sec-metab_biosynth-assoc"/>
</dbReference>
<gene>
    <name evidence="1" type="ORF">BB560_000271</name>
</gene>
<dbReference type="InterPro" id="IPR011008">
    <property type="entry name" value="Dimeric_a/b-barrel"/>
</dbReference>
<keyword evidence="2" id="KW-1185">Reference proteome</keyword>
<dbReference type="Gene3D" id="3.30.70.1060">
    <property type="entry name" value="Dimeric alpha+beta barrel"/>
    <property type="match status" value="1"/>
</dbReference>
<comment type="caution">
    <text evidence="1">The sequence shown here is derived from an EMBL/GenBank/DDBJ whole genome shotgun (WGS) entry which is preliminary data.</text>
</comment>
<accession>A0A2T9ZKY7</accession>